<feature type="transmembrane region" description="Helical" evidence="6">
    <location>
        <begin position="471"/>
        <end position="493"/>
    </location>
</feature>
<proteinExistence type="predicted"/>
<dbReference type="GO" id="GO:0006825">
    <property type="term" value="P:copper ion transport"/>
    <property type="evidence" value="ECO:0007669"/>
    <property type="project" value="InterPro"/>
</dbReference>
<feature type="transmembrane region" description="Helical" evidence="6">
    <location>
        <begin position="588"/>
        <end position="610"/>
    </location>
</feature>
<feature type="transmembrane region" description="Helical" evidence="6">
    <location>
        <begin position="431"/>
        <end position="450"/>
    </location>
</feature>
<dbReference type="EMBL" id="CP066007">
    <property type="protein sequence ID" value="QQB47388.1"/>
    <property type="molecule type" value="Genomic_DNA"/>
</dbReference>
<keyword evidence="2" id="KW-1003">Cell membrane</keyword>
<evidence type="ECO:0000313" key="8">
    <source>
        <dbReference type="EMBL" id="QQB47388.1"/>
    </source>
</evidence>
<dbReference type="InterPro" id="IPR008457">
    <property type="entry name" value="Cu-R_CopD_dom"/>
</dbReference>
<evidence type="ECO:0000256" key="2">
    <source>
        <dbReference type="ARBA" id="ARBA00022475"/>
    </source>
</evidence>
<feature type="transmembrane region" description="Helical" evidence="6">
    <location>
        <begin position="203"/>
        <end position="222"/>
    </location>
</feature>
<dbReference type="PANTHER" id="PTHR34820">
    <property type="entry name" value="INNER MEMBRANE PROTEIN YEBZ"/>
    <property type="match status" value="1"/>
</dbReference>
<keyword evidence="3 6" id="KW-0812">Transmembrane</keyword>
<dbReference type="InterPro" id="IPR032694">
    <property type="entry name" value="CopC/D"/>
</dbReference>
<feature type="domain" description="Copper resistance protein D" evidence="7">
    <location>
        <begin position="234"/>
        <end position="328"/>
    </location>
</feature>
<evidence type="ECO:0000313" key="9">
    <source>
        <dbReference type="Proteomes" id="UP000596145"/>
    </source>
</evidence>
<feature type="transmembrane region" description="Helical" evidence="6">
    <location>
        <begin position="505"/>
        <end position="524"/>
    </location>
</feature>
<name>A0A7T4JVY4_9CORY</name>
<feature type="transmembrane region" description="Helical" evidence="6">
    <location>
        <begin position="369"/>
        <end position="386"/>
    </location>
</feature>
<evidence type="ECO:0000256" key="5">
    <source>
        <dbReference type="ARBA" id="ARBA00023136"/>
    </source>
</evidence>
<comment type="subcellular location">
    <subcellularLocation>
        <location evidence="1">Cell membrane</location>
        <topology evidence="1">Multi-pass membrane protein</topology>
    </subcellularLocation>
</comment>
<dbReference type="RefSeq" id="WP_084036084.1">
    <property type="nucleotide sequence ID" value="NZ_CP066007.1"/>
</dbReference>
<evidence type="ECO:0000256" key="1">
    <source>
        <dbReference type="ARBA" id="ARBA00004651"/>
    </source>
</evidence>
<sequence>MKARRSLPVYTVFVVVAGIIGVIVSTVFLAQSLAALGIPDPGPATTAGLPFFRAAGLMLACLGVGNYLLAAFFIHPQERTELPTTRLTVDGAIAVRSGSWAMLAWALIAAFMIPLYLSDVSGEPLTKTLQPAMWPVAIDQVSTSLAFEWVAIFAFITGAAGLVVRRWLPTPFLLVGAILTIVPLGLEGHSATGGNHDYGTNSYLWHLLFLVLWVGGLMALVAHARRRGPELDLAVKRFSPMALVAIIAMAASGLINAGIRLHFMDWFTSGYGLVLVGKTVLILVCGVLGYLHRERTMPYLKEKPELFTRIAVVEVIVMAVITGLAVSLGRTPPPPPRTVDINSMDILIGYRLKIPTTFWNVWTMWRFDLMFGTIAIVLAAIYLWNVRKHSYWPWQRTMWYMIGCAMLLLTMCSGIGMYIPASFSMHMVGHMILSMGVPVFWVLGGPLTLIKETHKGEDIEYIIDALVNCRLMKVIMHPGFNTVQFVVVYYILYVTPLYEYLVWEHAGHLGMNVVFILSGTFYYWQLIGVDEHPHGHKPMNNLWWLMISLPFHMYFGIYLMQLGDVMAFDFYNALQLPWNPDLLWDQRVGGGIAWAAGQFPLIIVFGALLWRWFTEDKKEQAEYEERAIINDDADLRAYNEYLEQMHRGEVPDAEYFNKEIKK</sequence>
<dbReference type="Pfam" id="PF05425">
    <property type="entry name" value="CopD"/>
    <property type="match status" value="1"/>
</dbReference>
<evidence type="ECO:0000256" key="6">
    <source>
        <dbReference type="SAM" id="Phobius"/>
    </source>
</evidence>
<feature type="transmembrane region" description="Helical" evidence="6">
    <location>
        <begin position="146"/>
        <end position="164"/>
    </location>
</feature>
<feature type="transmembrane region" description="Helical" evidence="6">
    <location>
        <begin position="171"/>
        <end position="191"/>
    </location>
</feature>
<dbReference type="PANTHER" id="PTHR34820:SF4">
    <property type="entry name" value="INNER MEMBRANE PROTEIN YEBZ"/>
    <property type="match status" value="1"/>
</dbReference>
<feature type="transmembrane region" description="Helical" evidence="6">
    <location>
        <begin position="242"/>
        <end position="263"/>
    </location>
</feature>
<protein>
    <submittedName>
        <fullName evidence="8">Bifunctional copper resistance protein CopD/cytochrome c oxidase assembly protein</fullName>
    </submittedName>
</protein>
<dbReference type="AlphaFoldDB" id="A0A7T4JVY4"/>
<dbReference type="Proteomes" id="UP000596145">
    <property type="component" value="Chromosome"/>
</dbReference>
<dbReference type="OrthoDB" id="5241646at2"/>
<keyword evidence="5 6" id="KW-0472">Membrane</keyword>
<organism evidence="8 9">
    <name type="scientific">Corynebacterium glucuronolyticum</name>
    <dbReference type="NCBI Taxonomy" id="39791"/>
    <lineage>
        <taxon>Bacteria</taxon>
        <taxon>Bacillati</taxon>
        <taxon>Actinomycetota</taxon>
        <taxon>Actinomycetes</taxon>
        <taxon>Mycobacteriales</taxon>
        <taxon>Corynebacteriaceae</taxon>
        <taxon>Corynebacterium</taxon>
    </lineage>
</organism>
<evidence type="ECO:0000256" key="3">
    <source>
        <dbReference type="ARBA" id="ARBA00022692"/>
    </source>
</evidence>
<dbReference type="GO" id="GO:0005886">
    <property type="term" value="C:plasma membrane"/>
    <property type="evidence" value="ECO:0007669"/>
    <property type="project" value="UniProtKB-SubCell"/>
</dbReference>
<feature type="transmembrane region" description="Helical" evidence="6">
    <location>
        <begin position="51"/>
        <end position="74"/>
    </location>
</feature>
<accession>A0A7T4JVY4</accession>
<dbReference type="GeneID" id="92760766"/>
<evidence type="ECO:0000259" key="7">
    <source>
        <dbReference type="Pfam" id="PF05425"/>
    </source>
</evidence>
<dbReference type="InterPro" id="IPR019108">
    <property type="entry name" value="Caa3_assmbl_CtaG-rel"/>
</dbReference>
<keyword evidence="4 6" id="KW-1133">Transmembrane helix</keyword>
<feature type="transmembrane region" description="Helical" evidence="6">
    <location>
        <begin position="544"/>
        <end position="568"/>
    </location>
</feature>
<feature type="transmembrane region" description="Helical" evidence="6">
    <location>
        <begin position="95"/>
        <end position="117"/>
    </location>
</feature>
<dbReference type="Pfam" id="PF09678">
    <property type="entry name" value="Caa3_CtaG"/>
    <property type="match status" value="1"/>
</dbReference>
<feature type="transmembrane region" description="Helical" evidence="6">
    <location>
        <begin position="7"/>
        <end position="31"/>
    </location>
</feature>
<evidence type="ECO:0000256" key="4">
    <source>
        <dbReference type="ARBA" id="ARBA00022989"/>
    </source>
</evidence>
<reference evidence="8 9" key="1">
    <citation type="submission" date="2020-12" db="EMBL/GenBank/DDBJ databases">
        <title>FDA dAtabase for Regulatory Grade micrObial Sequences (FDA-ARGOS): Supporting development and validation of Infectious Disease Dx tests.</title>
        <authorList>
            <person name="Sproer C."/>
            <person name="Gronow S."/>
            <person name="Severitt S."/>
            <person name="Schroder I."/>
            <person name="Tallon L."/>
            <person name="Sadzewicz L."/>
            <person name="Zhao X."/>
            <person name="Boylan J."/>
            <person name="Ott S."/>
            <person name="Bowen H."/>
            <person name="Vavikolanu K."/>
            <person name="Mehta A."/>
            <person name="Aluvathingal J."/>
            <person name="Nadendla S."/>
            <person name="Lowell S."/>
            <person name="Myers T."/>
            <person name="Yan Y."/>
            <person name="Sichtig H."/>
        </authorList>
    </citation>
    <scope>NUCLEOTIDE SEQUENCE [LARGE SCALE GENOMIC DNA]</scope>
    <source>
        <strain evidence="8 9">FDAARGOS_1053</strain>
    </source>
</reference>
<gene>
    <name evidence="8" type="ORF">I6I10_05725</name>
</gene>
<feature type="transmembrane region" description="Helical" evidence="6">
    <location>
        <begin position="311"/>
        <end position="329"/>
    </location>
</feature>
<feature type="transmembrane region" description="Helical" evidence="6">
    <location>
        <begin position="398"/>
        <end position="419"/>
    </location>
</feature>
<feature type="transmembrane region" description="Helical" evidence="6">
    <location>
        <begin position="269"/>
        <end position="291"/>
    </location>
</feature>